<accession>A0ACA9RUF8</accession>
<organism evidence="1 2">
    <name type="scientific">Racocetra persica</name>
    <dbReference type="NCBI Taxonomy" id="160502"/>
    <lineage>
        <taxon>Eukaryota</taxon>
        <taxon>Fungi</taxon>
        <taxon>Fungi incertae sedis</taxon>
        <taxon>Mucoromycota</taxon>
        <taxon>Glomeromycotina</taxon>
        <taxon>Glomeromycetes</taxon>
        <taxon>Diversisporales</taxon>
        <taxon>Gigasporaceae</taxon>
        <taxon>Racocetra</taxon>
    </lineage>
</organism>
<feature type="non-terminal residue" evidence="1">
    <location>
        <position position="46"/>
    </location>
</feature>
<comment type="caution">
    <text evidence="1">The sequence shown here is derived from an EMBL/GenBank/DDBJ whole genome shotgun (WGS) entry which is preliminary data.</text>
</comment>
<proteinExistence type="predicted"/>
<evidence type="ECO:0000313" key="1">
    <source>
        <dbReference type="EMBL" id="CAG8811024.1"/>
    </source>
</evidence>
<keyword evidence="2" id="KW-1185">Reference proteome</keyword>
<dbReference type="EMBL" id="CAJVQC010071922">
    <property type="protein sequence ID" value="CAG8811024.1"/>
    <property type="molecule type" value="Genomic_DNA"/>
</dbReference>
<name>A0ACA9RUF8_9GLOM</name>
<gene>
    <name evidence="1" type="ORF">RPERSI_LOCUS23214</name>
</gene>
<evidence type="ECO:0000313" key="2">
    <source>
        <dbReference type="Proteomes" id="UP000789920"/>
    </source>
</evidence>
<dbReference type="Proteomes" id="UP000789920">
    <property type="component" value="Unassembled WGS sequence"/>
</dbReference>
<reference evidence="1" key="1">
    <citation type="submission" date="2021-06" db="EMBL/GenBank/DDBJ databases">
        <authorList>
            <person name="Kallberg Y."/>
            <person name="Tangrot J."/>
            <person name="Rosling A."/>
        </authorList>
    </citation>
    <scope>NUCLEOTIDE SEQUENCE</scope>
    <source>
        <strain evidence="1">MA461A</strain>
    </source>
</reference>
<feature type="non-terminal residue" evidence="1">
    <location>
        <position position="1"/>
    </location>
</feature>
<protein>
    <submittedName>
        <fullName evidence="1">18569_t:CDS:1</fullName>
    </submittedName>
</protein>
<sequence>RQKPLTWYKPTSTTDYQGEQSPKPSNISGSQSIQLKTALESFSPTI</sequence>